<name>A0A6G1IIJ1_9PLEO</name>
<dbReference type="AlphaFoldDB" id="A0A6G1IIJ1"/>
<organism evidence="2 3">
    <name type="scientific">Lentithecium fluviatile CBS 122367</name>
    <dbReference type="NCBI Taxonomy" id="1168545"/>
    <lineage>
        <taxon>Eukaryota</taxon>
        <taxon>Fungi</taxon>
        <taxon>Dikarya</taxon>
        <taxon>Ascomycota</taxon>
        <taxon>Pezizomycotina</taxon>
        <taxon>Dothideomycetes</taxon>
        <taxon>Pleosporomycetidae</taxon>
        <taxon>Pleosporales</taxon>
        <taxon>Massarineae</taxon>
        <taxon>Lentitheciaceae</taxon>
        <taxon>Lentithecium</taxon>
    </lineage>
</organism>
<feature type="region of interest" description="Disordered" evidence="1">
    <location>
        <begin position="399"/>
        <end position="543"/>
    </location>
</feature>
<sequence>MRRRSKPCGTRANIWIIQQKWKPKRSYCLSPSTETRPLSRSLLNPSMPPLKKSPSNTTKMILPRKSFSRNTKMVPTSIEFNEQLHDKLEERENTATYIDQSDVEEVKENEQAYGQLDVPSNVHDDTTLNEHANLVQQDLHIHPVTVNYDSAELWLFKYHDYENSGDFLVEDESLASKPLSSLLDACRVALGSDVTDDMELGFRLDNFHNIELYQEHSSCAFISLEHLVSLYQQLHVQDGVSSPESFYMTLLFRPRVSALLNELSKAAAEGIGHVGLDRAISAGLTAFNAHLSHNSTEHDPEDWENDQEQHEEDVHDDHDVGKQAEQVVDDGHSGEVHEGSYDGHDEECHPEQDEESHVKEDSHPQVQSPAKPTPPEVATSVNETSTAAQVLNVGAIAQSPADRAHSNSAHVSPTSHDDEDDLIDYSDDELDPEADHTGEAQDTQVSASSSTVQGDDASYDDDEVEALNNRDDLETGGDPTHGYPEDETEGHVAQHGDPYEGFDDQTFGDGYVDGIEQEHELEFVDGEGLDEYPTEYPTETNDEYTNQYDDAEHEHVDQPVEFSLAEFEGNSSHPLDRSNPVEDNSAGADDFLDFHTEVANGQVEPVAEEDVIEYDDDVEDGAAGQAPVPASVAAKPVDTLSSDSLELSLQRLKRTIDEVGIDVSKATKTLDAKRPRV</sequence>
<proteinExistence type="predicted"/>
<dbReference type="Pfam" id="PF10336">
    <property type="entry name" value="DUF2420"/>
    <property type="match status" value="1"/>
</dbReference>
<gene>
    <name evidence="2" type="ORF">K458DRAFT_143572</name>
</gene>
<dbReference type="OrthoDB" id="5339076at2759"/>
<keyword evidence="3" id="KW-1185">Reference proteome</keyword>
<feature type="region of interest" description="Disordered" evidence="1">
    <location>
        <begin position="28"/>
        <end position="58"/>
    </location>
</feature>
<reference evidence="2" key="1">
    <citation type="journal article" date="2020" name="Stud. Mycol.">
        <title>101 Dothideomycetes genomes: a test case for predicting lifestyles and emergence of pathogens.</title>
        <authorList>
            <person name="Haridas S."/>
            <person name="Albert R."/>
            <person name="Binder M."/>
            <person name="Bloem J."/>
            <person name="Labutti K."/>
            <person name="Salamov A."/>
            <person name="Andreopoulos B."/>
            <person name="Baker S."/>
            <person name="Barry K."/>
            <person name="Bills G."/>
            <person name="Bluhm B."/>
            <person name="Cannon C."/>
            <person name="Castanera R."/>
            <person name="Culley D."/>
            <person name="Daum C."/>
            <person name="Ezra D."/>
            <person name="Gonzalez J."/>
            <person name="Henrissat B."/>
            <person name="Kuo A."/>
            <person name="Liang C."/>
            <person name="Lipzen A."/>
            <person name="Lutzoni F."/>
            <person name="Magnuson J."/>
            <person name="Mondo S."/>
            <person name="Nolan M."/>
            <person name="Ohm R."/>
            <person name="Pangilinan J."/>
            <person name="Park H.-J."/>
            <person name="Ramirez L."/>
            <person name="Alfaro M."/>
            <person name="Sun H."/>
            <person name="Tritt A."/>
            <person name="Yoshinaga Y."/>
            <person name="Zwiers L.-H."/>
            <person name="Turgeon B."/>
            <person name="Goodwin S."/>
            <person name="Spatafora J."/>
            <person name="Crous P."/>
            <person name="Grigoriev I."/>
        </authorList>
    </citation>
    <scope>NUCLEOTIDE SEQUENCE</scope>
    <source>
        <strain evidence="2">CBS 122367</strain>
    </source>
</reference>
<evidence type="ECO:0000313" key="2">
    <source>
        <dbReference type="EMBL" id="KAF2678057.1"/>
    </source>
</evidence>
<feature type="compositionally biased region" description="Acidic residues" evidence="1">
    <location>
        <begin position="299"/>
        <end position="311"/>
    </location>
</feature>
<dbReference type="Proteomes" id="UP000799291">
    <property type="component" value="Unassembled WGS sequence"/>
</dbReference>
<accession>A0A6G1IIJ1</accession>
<dbReference type="InterPro" id="IPR018822">
    <property type="entry name" value="UPF0646"/>
</dbReference>
<feature type="compositionally biased region" description="Polar residues" evidence="1">
    <location>
        <begin position="440"/>
        <end position="453"/>
    </location>
</feature>
<evidence type="ECO:0000313" key="3">
    <source>
        <dbReference type="Proteomes" id="UP000799291"/>
    </source>
</evidence>
<feature type="compositionally biased region" description="Basic and acidic residues" evidence="1">
    <location>
        <begin position="312"/>
        <end position="322"/>
    </location>
</feature>
<feature type="compositionally biased region" description="Polar residues" evidence="1">
    <location>
        <begin position="29"/>
        <end position="44"/>
    </location>
</feature>
<feature type="compositionally biased region" description="Basic and acidic residues" evidence="1">
    <location>
        <begin position="489"/>
        <end position="498"/>
    </location>
</feature>
<feature type="compositionally biased region" description="Acidic residues" evidence="1">
    <location>
        <begin position="417"/>
        <end position="432"/>
    </location>
</feature>
<protein>
    <submittedName>
        <fullName evidence="2">Uncharacterized protein</fullName>
    </submittedName>
</protein>
<feature type="compositionally biased region" description="Acidic residues" evidence="1">
    <location>
        <begin position="523"/>
        <end position="533"/>
    </location>
</feature>
<evidence type="ECO:0000256" key="1">
    <source>
        <dbReference type="SAM" id="MobiDB-lite"/>
    </source>
</evidence>
<feature type="region of interest" description="Disordered" evidence="1">
    <location>
        <begin position="293"/>
        <end position="381"/>
    </location>
</feature>
<feature type="region of interest" description="Disordered" evidence="1">
    <location>
        <begin position="565"/>
        <end position="588"/>
    </location>
</feature>
<feature type="compositionally biased region" description="Basic and acidic residues" evidence="1">
    <location>
        <begin position="329"/>
        <end position="363"/>
    </location>
</feature>
<dbReference type="EMBL" id="MU005615">
    <property type="protein sequence ID" value="KAF2678057.1"/>
    <property type="molecule type" value="Genomic_DNA"/>
</dbReference>